<dbReference type="AlphaFoldDB" id="A0A366WKN3"/>
<proteinExistence type="predicted"/>
<protein>
    <recommendedName>
        <fullName evidence="1">Calcineurin-like phosphoesterase domain-containing protein</fullName>
    </recommendedName>
</protein>
<dbReference type="Gene3D" id="3.60.21.10">
    <property type="match status" value="1"/>
</dbReference>
<dbReference type="InterPro" id="IPR029052">
    <property type="entry name" value="Metallo-depent_PP-like"/>
</dbReference>
<dbReference type="GO" id="GO:0016787">
    <property type="term" value="F:hydrolase activity"/>
    <property type="evidence" value="ECO:0007669"/>
    <property type="project" value="InterPro"/>
</dbReference>
<comment type="caution">
    <text evidence="2">The sequence shown here is derived from an EMBL/GenBank/DDBJ whole genome shotgun (WGS) entry which is preliminary data.</text>
</comment>
<name>A0A366WKN3_9RHOB</name>
<dbReference type="EMBL" id="QOCE01000048">
    <property type="protein sequence ID" value="RBW50410.1"/>
    <property type="molecule type" value="Genomic_DNA"/>
</dbReference>
<dbReference type="InterPro" id="IPR004843">
    <property type="entry name" value="Calcineurin-like_PHP"/>
</dbReference>
<gene>
    <name evidence="2" type="ORF">DS909_21350</name>
</gene>
<reference evidence="2 3" key="1">
    <citation type="submission" date="2018-07" db="EMBL/GenBank/DDBJ databases">
        <title>Modular assembly of carbohydrate-degrading microbial communities in the ocean.</title>
        <authorList>
            <person name="Enke T.N."/>
            <person name="Datta M.S."/>
            <person name="Schwartzman J.A."/>
            <person name="Cermak N."/>
            <person name="Schmitz D.A."/>
            <person name="Barrere J."/>
            <person name="Cordero O.X."/>
        </authorList>
    </citation>
    <scope>NUCLEOTIDE SEQUENCE [LARGE SCALE GENOMIC DNA]</scope>
    <source>
        <strain evidence="2 3">C3M10</strain>
    </source>
</reference>
<dbReference type="PANTHER" id="PTHR43143">
    <property type="entry name" value="METALLOPHOSPHOESTERASE, CALCINEURIN SUPERFAMILY"/>
    <property type="match status" value="1"/>
</dbReference>
<dbReference type="InterPro" id="IPR051918">
    <property type="entry name" value="STPP_CPPED1"/>
</dbReference>
<sequence>MLGHGQGAIVVSEPLFTLAVIADTHMRAPDGDLSSPYSVNAKANDRAAVAVDLIHAQNPVLTIHLGDMVHALPHMEEYDAACEEAQRILSGLHPTLHFVPGNHDIGDKPLEASPANVVTQQTAARYSDHFGAQWHHVDHGDCRFVMINASIVNSGLPAEEEQFAWLEKIVQTEQRVFLFTHYPPFIDTPDEDEHYDNYGEPGRSRVIEIARKYKIEAVLSGHVHQFFFNRVEDTKYYCLPSTSFVRQDYSELYNVAPDTDFGRNDLGKFGVTLIDVYEDGHKLRFLPTGGAESSAVVDLSLRKPAAKTELTPFMRHAWYQSRDLPYSGAKEEFGRKRARNDYPLLRLWQMGIETVRTPLVDLAHAESRRRVQDFASTGIRFHMFTTSMPSAAVLQLIADNAQVLSALEVVQVDEDLTRVKAIAKAFLKVTDVPIYVSRPGSSADEVIVGRMFSHNVWTGYRYANRAEVLDALADTSLPLRPIFAVAWRADWVGKIGGMQAEFAKRGIQGAAAVQLMTGNPETANFDEEYIEEGVLELMRNRDAFPLVSLMLDTFETFDRGFNPRAGLIDRVGNLTAAGRALTKL</sequence>
<organism evidence="2 3">
    <name type="scientific">Phaeobacter gallaeciensis</name>
    <dbReference type="NCBI Taxonomy" id="60890"/>
    <lineage>
        <taxon>Bacteria</taxon>
        <taxon>Pseudomonadati</taxon>
        <taxon>Pseudomonadota</taxon>
        <taxon>Alphaproteobacteria</taxon>
        <taxon>Rhodobacterales</taxon>
        <taxon>Roseobacteraceae</taxon>
        <taxon>Phaeobacter</taxon>
    </lineage>
</organism>
<evidence type="ECO:0000313" key="2">
    <source>
        <dbReference type="EMBL" id="RBW50410.1"/>
    </source>
</evidence>
<dbReference type="PANTHER" id="PTHR43143:SF1">
    <property type="entry name" value="SERINE_THREONINE-PROTEIN PHOSPHATASE CPPED1"/>
    <property type="match status" value="1"/>
</dbReference>
<dbReference type="SUPFAM" id="SSF56300">
    <property type="entry name" value="Metallo-dependent phosphatases"/>
    <property type="match status" value="1"/>
</dbReference>
<dbReference type="OrthoDB" id="9780884at2"/>
<accession>A0A366WKN3</accession>
<feature type="domain" description="Calcineurin-like phosphoesterase" evidence="1">
    <location>
        <begin position="17"/>
        <end position="225"/>
    </location>
</feature>
<dbReference type="Pfam" id="PF00149">
    <property type="entry name" value="Metallophos"/>
    <property type="match status" value="1"/>
</dbReference>
<evidence type="ECO:0000259" key="1">
    <source>
        <dbReference type="Pfam" id="PF00149"/>
    </source>
</evidence>
<evidence type="ECO:0000313" key="3">
    <source>
        <dbReference type="Proteomes" id="UP000252706"/>
    </source>
</evidence>
<dbReference type="Proteomes" id="UP000252706">
    <property type="component" value="Unassembled WGS sequence"/>
</dbReference>